<accession>A0A9N9GCB4</accession>
<feature type="transmembrane region" description="Helical" evidence="1">
    <location>
        <begin position="76"/>
        <end position="98"/>
    </location>
</feature>
<keyword evidence="1" id="KW-0812">Transmembrane</keyword>
<proteinExistence type="predicted"/>
<protein>
    <submittedName>
        <fullName evidence="2">11278_t:CDS:1</fullName>
    </submittedName>
</protein>
<evidence type="ECO:0000256" key="1">
    <source>
        <dbReference type="SAM" id="Phobius"/>
    </source>
</evidence>
<name>A0A9N9GCB4_9GLOM</name>
<comment type="caution">
    <text evidence="2">The sequence shown here is derived from an EMBL/GenBank/DDBJ whole genome shotgun (WGS) entry which is preliminary data.</text>
</comment>
<keyword evidence="3" id="KW-1185">Reference proteome</keyword>
<gene>
    <name evidence="2" type="ORF">POCULU_LOCUS7234</name>
</gene>
<dbReference type="EMBL" id="CAJVPJ010001570">
    <property type="protein sequence ID" value="CAG8596324.1"/>
    <property type="molecule type" value="Genomic_DNA"/>
</dbReference>
<sequence length="169" mass="18916">MALGKCGPEAVKHLNTCIVISKSNPYKNKRADKRCTDIMRWFAAFAAISLFFAGWAALITFVVMLPSDYPDPKWTVWMGVIFWVILFILILVGISAFLAWCLNEMGLKNYVCGIIVAYVIAASHVIGSHIILAALYKNWYGIPPDVYQKVTAIVFAIGINIEFFEIFGI</sequence>
<organism evidence="2 3">
    <name type="scientific">Paraglomus occultum</name>
    <dbReference type="NCBI Taxonomy" id="144539"/>
    <lineage>
        <taxon>Eukaryota</taxon>
        <taxon>Fungi</taxon>
        <taxon>Fungi incertae sedis</taxon>
        <taxon>Mucoromycota</taxon>
        <taxon>Glomeromycotina</taxon>
        <taxon>Glomeromycetes</taxon>
        <taxon>Paraglomerales</taxon>
        <taxon>Paraglomeraceae</taxon>
        <taxon>Paraglomus</taxon>
    </lineage>
</organism>
<feature type="transmembrane region" description="Helical" evidence="1">
    <location>
        <begin position="110"/>
        <end position="134"/>
    </location>
</feature>
<reference evidence="2" key="1">
    <citation type="submission" date="2021-06" db="EMBL/GenBank/DDBJ databases">
        <authorList>
            <person name="Kallberg Y."/>
            <person name="Tangrot J."/>
            <person name="Rosling A."/>
        </authorList>
    </citation>
    <scope>NUCLEOTIDE SEQUENCE</scope>
    <source>
        <strain evidence="2">IA702</strain>
    </source>
</reference>
<feature type="transmembrane region" description="Helical" evidence="1">
    <location>
        <begin position="146"/>
        <end position="167"/>
    </location>
</feature>
<keyword evidence="1" id="KW-1133">Transmembrane helix</keyword>
<feature type="transmembrane region" description="Helical" evidence="1">
    <location>
        <begin position="38"/>
        <end position="64"/>
    </location>
</feature>
<dbReference type="Proteomes" id="UP000789572">
    <property type="component" value="Unassembled WGS sequence"/>
</dbReference>
<keyword evidence="1" id="KW-0472">Membrane</keyword>
<evidence type="ECO:0000313" key="2">
    <source>
        <dbReference type="EMBL" id="CAG8596324.1"/>
    </source>
</evidence>
<dbReference type="AlphaFoldDB" id="A0A9N9GCB4"/>
<evidence type="ECO:0000313" key="3">
    <source>
        <dbReference type="Proteomes" id="UP000789572"/>
    </source>
</evidence>